<evidence type="ECO:0000256" key="4">
    <source>
        <dbReference type="RuleBase" id="RU000535"/>
    </source>
</evidence>
<evidence type="ECO:0000313" key="6">
    <source>
        <dbReference type="Proteomes" id="UP000070383"/>
    </source>
</evidence>
<dbReference type="InterPro" id="IPR037124">
    <property type="entry name" value="Chaperonin_GroES_sf"/>
</dbReference>
<keyword evidence="6" id="KW-1185">Reference proteome</keyword>
<comment type="subunit">
    <text evidence="3">Heptamer of 7 subunits arranged in a ring. Interacts with the chaperonin GroEL.</text>
</comment>
<dbReference type="STRING" id="33036.HMPREF3200_00052"/>
<dbReference type="GO" id="GO:0005524">
    <property type="term" value="F:ATP binding"/>
    <property type="evidence" value="ECO:0007669"/>
    <property type="project" value="InterPro"/>
</dbReference>
<dbReference type="InterPro" id="IPR020818">
    <property type="entry name" value="Chaperonin_GroES"/>
</dbReference>
<dbReference type="PANTHER" id="PTHR10772">
    <property type="entry name" value="10 KDA HEAT SHOCK PROTEIN"/>
    <property type="match status" value="1"/>
</dbReference>
<dbReference type="PATRIC" id="fig|33036.3.peg.53"/>
<dbReference type="Pfam" id="PF00166">
    <property type="entry name" value="Cpn10"/>
    <property type="match status" value="1"/>
</dbReference>
<dbReference type="Proteomes" id="UP000070383">
    <property type="component" value="Unassembled WGS sequence"/>
</dbReference>
<dbReference type="GO" id="GO:0046872">
    <property type="term" value="F:metal ion binding"/>
    <property type="evidence" value="ECO:0007669"/>
    <property type="project" value="TreeGrafter"/>
</dbReference>
<comment type="function">
    <text evidence="3 4">Together with the chaperonin GroEL, plays an essential role in assisting protein folding. The GroEL-GroES system forms a nano-cage that allows encapsulation of the non-native substrate proteins and provides a physical environment optimized to promote and accelerate protein folding. GroES binds to the apical surface of the GroEL ring, thereby capping the opening of the GroEL channel.</text>
</comment>
<dbReference type="SMART" id="SM00883">
    <property type="entry name" value="Cpn10"/>
    <property type="match status" value="1"/>
</dbReference>
<dbReference type="PRINTS" id="PR00297">
    <property type="entry name" value="CHAPERONIN10"/>
</dbReference>
<evidence type="ECO:0000313" key="5">
    <source>
        <dbReference type="EMBL" id="KWZ79324.1"/>
    </source>
</evidence>
<comment type="subcellular location">
    <subcellularLocation>
        <location evidence="3">Cytoplasm</location>
    </subcellularLocation>
</comment>
<dbReference type="EMBL" id="LRPM01000003">
    <property type="protein sequence ID" value="KWZ79324.1"/>
    <property type="molecule type" value="Genomic_DNA"/>
</dbReference>
<dbReference type="AlphaFoldDB" id="A0A133KIP0"/>
<dbReference type="GO" id="GO:0051087">
    <property type="term" value="F:protein-folding chaperone binding"/>
    <property type="evidence" value="ECO:0007669"/>
    <property type="project" value="TreeGrafter"/>
</dbReference>
<reference evidence="6" key="1">
    <citation type="submission" date="2016-01" db="EMBL/GenBank/DDBJ databases">
        <authorList>
            <person name="Mitreva M."/>
            <person name="Pepin K.H."/>
            <person name="Mihindukulasuriya K.A."/>
            <person name="Fulton R."/>
            <person name="Fronick C."/>
            <person name="O'Laughlin M."/>
            <person name="Miner T."/>
            <person name="Herter B."/>
            <person name="Rosa B.A."/>
            <person name="Cordes M."/>
            <person name="Tomlinson C."/>
            <person name="Wollam A."/>
            <person name="Palsikar V.B."/>
            <person name="Mardis E.R."/>
            <person name="Wilson R.K."/>
        </authorList>
    </citation>
    <scope>NUCLEOTIDE SEQUENCE [LARGE SCALE GENOMIC DNA]</scope>
    <source>
        <strain evidence="6">MJR8151</strain>
    </source>
</reference>
<dbReference type="InterPro" id="IPR011032">
    <property type="entry name" value="GroES-like_sf"/>
</dbReference>
<comment type="caution">
    <text evidence="5">The sequence shown here is derived from an EMBL/GenBank/DDBJ whole genome shotgun (WGS) entry which is preliminary data.</text>
</comment>
<evidence type="ECO:0000256" key="3">
    <source>
        <dbReference type="HAMAP-Rule" id="MF_00580"/>
    </source>
</evidence>
<protein>
    <recommendedName>
        <fullName evidence="3">Co-chaperonin GroES</fullName>
    </recommendedName>
    <alternativeName>
        <fullName evidence="3">10 kDa chaperonin</fullName>
    </alternativeName>
    <alternativeName>
        <fullName evidence="3">Chaperonin-10</fullName>
        <shortName evidence="3">Cpn10</shortName>
    </alternativeName>
</protein>
<sequence>MLNVKIKEKIMMLKPIGDRVVIQKAQAEKTTASGIVLPESAQEKPQYAEVVAISSDIENDEKKKDSLSVGDKVIYSQYAGTDVKLDDKEYIVVKYNDILAVVK</sequence>
<dbReference type="Gene3D" id="2.30.33.40">
    <property type="entry name" value="GroES chaperonin"/>
    <property type="match status" value="1"/>
</dbReference>
<dbReference type="HAMAP" id="MF_00580">
    <property type="entry name" value="CH10"/>
    <property type="match status" value="1"/>
</dbReference>
<accession>A0A133KIP0</accession>
<name>A0A133KIP0_9FIRM</name>
<dbReference type="CDD" id="cd00320">
    <property type="entry name" value="cpn10"/>
    <property type="match status" value="1"/>
</dbReference>
<gene>
    <name evidence="3" type="primary">groES</name>
    <name evidence="3" type="synonym">groS</name>
    <name evidence="5" type="ORF">HMPREF3200_00052</name>
</gene>
<dbReference type="FunFam" id="2.30.33.40:FF:000001">
    <property type="entry name" value="10 kDa chaperonin"/>
    <property type="match status" value="1"/>
</dbReference>
<dbReference type="InterPro" id="IPR018369">
    <property type="entry name" value="Chaprnonin_Cpn10_CS"/>
</dbReference>
<organism evidence="5 6">
    <name type="scientific">Anaerococcus tetradius</name>
    <dbReference type="NCBI Taxonomy" id="33036"/>
    <lineage>
        <taxon>Bacteria</taxon>
        <taxon>Bacillati</taxon>
        <taxon>Bacillota</taxon>
        <taxon>Tissierellia</taxon>
        <taxon>Tissierellales</taxon>
        <taxon>Peptoniphilaceae</taxon>
        <taxon>Anaerococcus</taxon>
    </lineage>
</organism>
<evidence type="ECO:0000256" key="2">
    <source>
        <dbReference type="ARBA" id="ARBA00023186"/>
    </source>
</evidence>
<dbReference type="GO" id="GO:0044183">
    <property type="term" value="F:protein folding chaperone"/>
    <property type="evidence" value="ECO:0007669"/>
    <property type="project" value="InterPro"/>
</dbReference>
<comment type="similarity">
    <text evidence="1 3 4">Belongs to the GroES chaperonin family.</text>
</comment>
<dbReference type="PROSITE" id="PS00681">
    <property type="entry name" value="CHAPERONINS_CPN10"/>
    <property type="match status" value="1"/>
</dbReference>
<dbReference type="SUPFAM" id="SSF50129">
    <property type="entry name" value="GroES-like"/>
    <property type="match status" value="1"/>
</dbReference>
<keyword evidence="2 3" id="KW-0143">Chaperone</keyword>
<evidence type="ECO:0000256" key="1">
    <source>
        <dbReference type="ARBA" id="ARBA00006975"/>
    </source>
</evidence>
<keyword evidence="3" id="KW-0963">Cytoplasm</keyword>
<dbReference type="PANTHER" id="PTHR10772:SF63">
    <property type="entry name" value="20 KDA CHAPERONIN, CHLOROPLASTIC"/>
    <property type="match status" value="1"/>
</dbReference>
<dbReference type="GO" id="GO:0051082">
    <property type="term" value="F:unfolded protein binding"/>
    <property type="evidence" value="ECO:0007669"/>
    <property type="project" value="TreeGrafter"/>
</dbReference>
<proteinExistence type="inferred from homology"/>
<dbReference type="GO" id="GO:0005737">
    <property type="term" value="C:cytoplasm"/>
    <property type="evidence" value="ECO:0007669"/>
    <property type="project" value="UniProtKB-SubCell"/>
</dbReference>
<dbReference type="NCBIfam" id="NF001531">
    <property type="entry name" value="PRK00364.2-2"/>
    <property type="match status" value="1"/>
</dbReference>